<dbReference type="Pfam" id="PF12697">
    <property type="entry name" value="Abhydrolase_6"/>
    <property type="match status" value="1"/>
</dbReference>
<dbReference type="SUPFAM" id="SSF53474">
    <property type="entry name" value="alpha/beta-Hydrolases"/>
    <property type="match status" value="1"/>
</dbReference>
<dbReference type="Gene3D" id="3.40.50.1820">
    <property type="entry name" value="alpha/beta hydrolase"/>
    <property type="match status" value="1"/>
</dbReference>
<keyword evidence="2" id="KW-0378">Hydrolase</keyword>
<protein>
    <submittedName>
        <fullName evidence="2">Alpha/beta hydrolase family protein</fullName>
    </submittedName>
</protein>
<accession>A0ABU2RQ93</accession>
<sequence>MTVPTHPHPVSAGVRPVTLAHGGVPLSGLLIEPRDVRTRAVVVCLHGGGMSAAYFDGQAHPDVSLLALGARLGYTVLALDRPGYGASAAAVPYGQTPAEQSVTLRAALRGFAAGHDIGAGLFLLAHSYGGKVALTMAAGTAEDELIGLDVSGCGKRYVTEAARYVAAPGGRVGHRLNWGPLHLYPPGTFRASAAVVAPMPARERLDWSSWPDRYGRLASRLRLPVRLTFAEHEAWWRHDDAAVADLTGSLAVPHTVDRLPGAGHNISLGWSARTYHLRALAFLEECLARSGTASPTARRTLPTAVL</sequence>
<evidence type="ECO:0000313" key="3">
    <source>
        <dbReference type="Proteomes" id="UP001183777"/>
    </source>
</evidence>
<evidence type="ECO:0000259" key="1">
    <source>
        <dbReference type="Pfam" id="PF12697"/>
    </source>
</evidence>
<dbReference type="RefSeq" id="WP_311660143.1">
    <property type="nucleotide sequence ID" value="NZ_JAVREX010000013.1"/>
</dbReference>
<gene>
    <name evidence="2" type="ORF">RM649_25650</name>
</gene>
<organism evidence="2 3">
    <name type="scientific">Streptomyces salyersiae</name>
    <dbReference type="NCBI Taxonomy" id="3075530"/>
    <lineage>
        <taxon>Bacteria</taxon>
        <taxon>Bacillati</taxon>
        <taxon>Actinomycetota</taxon>
        <taxon>Actinomycetes</taxon>
        <taxon>Kitasatosporales</taxon>
        <taxon>Streptomycetaceae</taxon>
        <taxon>Streptomyces</taxon>
    </lineage>
</organism>
<keyword evidence="3" id="KW-1185">Reference proteome</keyword>
<evidence type="ECO:0000313" key="2">
    <source>
        <dbReference type="EMBL" id="MDT0431015.1"/>
    </source>
</evidence>
<comment type="caution">
    <text evidence="2">The sequence shown here is derived from an EMBL/GenBank/DDBJ whole genome shotgun (WGS) entry which is preliminary data.</text>
</comment>
<dbReference type="EMBL" id="JAVREX010000013">
    <property type="protein sequence ID" value="MDT0431015.1"/>
    <property type="molecule type" value="Genomic_DNA"/>
</dbReference>
<proteinExistence type="predicted"/>
<name>A0ABU2RQ93_9ACTN</name>
<reference evidence="3" key="1">
    <citation type="submission" date="2023-07" db="EMBL/GenBank/DDBJ databases">
        <title>30 novel species of actinomycetes from the DSMZ collection.</title>
        <authorList>
            <person name="Nouioui I."/>
        </authorList>
    </citation>
    <scope>NUCLEOTIDE SEQUENCE [LARGE SCALE GENOMIC DNA]</scope>
    <source>
        <strain evidence="3">DSM 41770</strain>
    </source>
</reference>
<dbReference type="InterPro" id="IPR000073">
    <property type="entry name" value="AB_hydrolase_1"/>
</dbReference>
<dbReference type="GO" id="GO:0016787">
    <property type="term" value="F:hydrolase activity"/>
    <property type="evidence" value="ECO:0007669"/>
    <property type="project" value="UniProtKB-KW"/>
</dbReference>
<dbReference type="Proteomes" id="UP001183777">
    <property type="component" value="Unassembled WGS sequence"/>
</dbReference>
<feature type="domain" description="AB hydrolase-1" evidence="1">
    <location>
        <begin position="42"/>
        <end position="266"/>
    </location>
</feature>
<dbReference type="InterPro" id="IPR029058">
    <property type="entry name" value="AB_hydrolase_fold"/>
</dbReference>